<accession>A0ABW2PEN1</accession>
<proteinExistence type="inferred from homology"/>
<evidence type="ECO:0000256" key="2">
    <source>
        <dbReference type="ARBA" id="ARBA00006906"/>
    </source>
</evidence>
<evidence type="ECO:0000256" key="5">
    <source>
        <dbReference type="ARBA" id="ARBA00023277"/>
    </source>
</evidence>
<dbReference type="PANTHER" id="PTHR30246:SF1">
    <property type="entry name" value="2-DEHYDRO-3-DEOXY-6-PHOSPHOGALACTONATE ALDOLASE-RELATED"/>
    <property type="match status" value="1"/>
</dbReference>
<dbReference type="InterPro" id="IPR013785">
    <property type="entry name" value="Aldolase_TIM"/>
</dbReference>
<evidence type="ECO:0000313" key="6">
    <source>
        <dbReference type="EMBL" id="MFC7385606.1"/>
    </source>
</evidence>
<dbReference type="EMBL" id="JBHTCG010000020">
    <property type="protein sequence ID" value="MFC7385606.1"/>
    <property type="molecule type" value="Genomic_DNA"/>
</dbReference>
<reference evidence="7" key="1">
    <citation type="journal article" date="2019" name="Int. J. Syst. Evol. Microbiol.">
        <title>The Global Catalogue of Microorganisms (GCM) 10K type strain sequencing project: providing services to taxonomists for standard genome sequencing and annotation.</title>
        <authorList>
            <consortium name="The Broad Institute Genomics Platform"/>
            <consortium name="The Broad Institute Genome Sequencing Center for Infectious Disease"/>
            <person name="Wu L."/>
            <person name="Ma J."/>
        </authorList>
    </citation>
    <scope>NUCLEOTIDE SEQUENCE [LARGE SCALE GENOMIC DNA]</scope>
    <source>
        <strain evidence="7">CECT 7649</strain>
    </source>
</reference>
<evidence type="ECO:0000256" key="3">
    <source>
        <dbReference type="ARBA" id="ARBA00011233"/>
    </source>
</evidence>
<evidence type="ECO:0000256" key="4">
    <source>
        <dbReference type="ARBA" id="ARBA00023239"/>
    </source>
</evidence>
<evidence type="ECO:0000256" key="1">
    <source>
        <dbReference type="ARBA" id="ARBA00004761"/>
    </source>
</evidence>
<dbReference type="PANTHER" id="PTHR30246">
    <property type="entry name" value="2-KETO-3-DEOXY-6-PHOSPHOGLUCONATE ALDOLASE"/>
    <property type="match status" value="1"/>
</dbReference>
<comment type="subunit">
    <text evidence="3">Homotrimer.</text>
</comment>
<dbReference type="InterPro" id="IPR000887">
    <property type="entry name" value="Aldlse_KDPG_KHG"/>
</dbReference>
<keyword evidence="4" id="KW-0456">Lyase</keyword>
<organism evidence="6 7">
    <name type="scientific">Sphaerisporangium rhizosphaerae</name>
    <dbReference type="NCBI Taxonomy" id="2269375"/>
    <lineage>
        <taxon>Bacteria</taxon>
        <taxon>Bacillati</taxon>
        <taxon>Actinomycetota</taxon>
        <taxon>Actinomycetes</taxon>
        <taxon>Streptosporangiales</taxon>
        <taxon>Streptosporangiaceae</taxon>
        <taxon>Sphaerisporangium</taxon>
    </lineage>
</organism>
<comment type="caution">
    <text evidence="6">The sequence shown here is derived from an EMBL/GenBank/DDBJ whole genome shotgun (WGS) entry which is preliminary data.</text>
</comment>
<keyword evidence="5" id="KW-0119">Carbohydrate metabolism</keyword>
<name>A0ABW2PEN1_9ACTN</name>
<gene>
    <name evidence="6" type="ORF">ACFQSB_25600</name>
</gene>
<evidence type="ECO:0000313" key="7">
    <source>
        <dbReference type="Proteomes" id="UP001596496"/>
    </source>
</evidence>
<dbReference type="Pfam" id="PF01081">
    <property type="entry name" value="Aldolase"/>
    <property type="match status" value="1"/>
</dbReference>
<keyword evidence="7" id="KW-1185">Reference proteome</keyword>
<dbReference type="SUPFAM" id="SSF51569">
    <property type="entry name" value="Aldolase"/>
    <property type="match status" value="1"/>
</dbReference>
<dbReference type="Proteomes" id="UP001596496">
    <property type="component" value="Unassembled WGS sequence"/>
</dbReference>
<dbReference type="CDD" id="cd00452">
    <property type="entry name" value="KDPG_aldolase"/>
    <property type="match status" value="1"/>
</dbReference>
<dbReference type="Gene3D" id="3.20.20.70">
    <property type="entry name" value="Aldolase class I"/>
    <property type="match status" value="1"/>
</dbReference>
<comment type="similarity">
    <text evidence="2">Belongs to the KHG/KDPG aldolase family.</text>
</comment>
<comment type="pathway">
    <text evidence="1">Carbohydrate acid metabolism.</text>
</comment>
<sequence>MSALAGALARCPAIAIVRARSVRYVPAVLDVLAGAGVTAVEVALTTPGGLRAIEGAATTPGLVVGAGTVLHAAQARAAVDAGARYLVTPAVVPDVIAAGVDAGVPVVCGALSPTEILASARAGAALVKVFPIGTVGGVGYLRAVRAPLPDIPLVPTGGISVAESVGYLRAGARAVGMGGPLVGDAADGGDLAALAGRAETLVRTLRPEPADA</sequence>
<protein>
    <submittedName>
        <fullName evidence="6">Bifunctional 4-hydroxy-2-oxoglutarate aldolase/2-dehydro-3-deoxy-phosphogluconate aldolase</fullName>
    </submittedName>
</protein>
<dbReference type="RefSeq" id="WP_380829509.1">
    <property type="nucleotide sequence ID" value="NZ_JBHTCG010000020.1"/>
</dbReference>